<sequence length="167" mass="19927">MPNVKQFVKGGEAQEYHNVEVTFVATSKQAVLILSFGNEKDDVADFEVERVDLRPYDTGSTQDLHALLVDKGFQRKSKEELQQFRQEFDRQAAKDQERNRIRQEGYLEFYQNERLQQRLEAEQQQHKMDDEHDDYYNDSDDDYEDEEEEDDDFFSDDYGFGEVRDEL</sequence>
<feature type="region of interest" description="Disordered" evidence="1">
    <location>
        <begin position="114"/>
        <end position="167"/>
    </location>
</feature>
<evidence type="ECO:0000313" key="2">
    <source>
        <dbReference type="EMBL" id="CAD9817481.1"/>
    </source>
</evidence>
<reference evidence="2" key="1">
    <citation type="submission" date="2021-01" db="EMBL/GenBank/DDBJ databases">
        <authorList>
            <person name="Corre E."/>
            <person name="Pelletier E."/>
            <person name="Niang G."/>
            <person name="Scheremetjew M."/>
            <person name="Finn R."/>
            <person name="Kale V."/>
            <person name="Holt S."/>
            <person name="Cochrane G."/>
            <person name="Meng A."/>
            <person name="Brown T."/>
            <person name="Cohen L."/>
        </authorList>
    </citation>
    <scope>NUCLEOTIDE SEQUENCE</scope>
    <source>
        <strain evidence="2">CCMP2084</strain>
    </source>
</reference>
<name>A0A7S2UGE1_9STRA</name>
<gene>
    <name evidence="2" type="ORF">ASEP1449_LOCUS9313</name>
</gene>
<dbReference type="InterPro" id="IPR036249">
    <property type="entry name" value="Thioredoxin-like_sf"/>
</dbReference>
<feature type="compositionally biased region" description="Basic and acidic residues" evidence="1">
    <location>
        <begin position="115"/>
        <end position="130"/>
    </location>
</feature>
<evidence type="ECO:0000256" key="1">
    <source>
        <dbReference type="SAM" id="MobiDB-lite"/>
    </source>
</evidence>
<dbReference type="EMBL" id="HBHQ01013978">
    <property type="protein sequence ID" value="CAD9817481.1"/>
    <property type="molecule type" value="Transcribed_RNA"/>
</dbReference>
<accession>A0A7S2UGE1</accession>
<protein>
    <submittedName>
        <fullName evidence="2">Uncharacterized protein</fullName>
    </submittedName>
</protein>
<dbReference type="Gene3D" id="3.40.30.50">
    <property type="entry name" value="Sep15/SelM thioredoxin-like domain, active-site redox motif"/>
    <property type="match status" value="1"/>
</dbReference>
<proteinExistence type="predicted"/>
<dbReference type="AlphaFoldDB" id="A0A7S2UGE1"/>
<dbReference type="InterPro" id="IPR038219">
    <property type="entry name" value="Sep15/SelM_sf"/>
</dbReference>
<dbReference type="SUPFAM" id="SSF52833">
    <property type="entry name" value="Thioredoxin-like"/>
    <property type="match status" value="1"/>
</dbReference>
<organism evidence="2">
    <name type="scientific">Attheya septentrionalis</name>
    <dbReference type="NCBI Taxonomy" id="420275"/>
    <lineage>
        <taxon>Eukaryota</taxon>
        <taxon>Sar</taxon>
        <taxon>Stramenopiles</taxon>
        <taxon>Ochrophyta</taxon>
        <taxon>Bacillariophyta</taxon>
        <taxon>Coscinodiscophyceae</taxon>
        <taxon>Chaetocerotophycidae</taxon>
        <taxon>Chaetocerotales</taxon>
        <taxon>Attheyaceae</taxon>
        <taxon>Attheya</taxon>
    </lineage>
</organism>
<feature type="compositionally biased region" description="Acidic residues" evidence="1">
    <location>
        <begin position="131"/>
        <end position="155"/>
    </location>
</feature>